<dbReference type="EMBL" id="FODY01000004">
    <property type="protein sequence ID" value="SEO73269.1"/>
    <property type="molecule type" value="Genomic_DNA"/>
</dbReference>
<dbReference type="STRING" id="112903.SAMN04490178_104186"/>
<feature type="chain" id="PRO_5038858372" evidence="2">
    <location>
        <begin position="23"/>
        <end position="249"/>
    </location>
</feature>
<dbReference type="GO" id="GO:0030288">
    <property type="term" value="C:outer membrane-bounded periplasmic space"/>
    <property type="evidence" value="ECO:0007669"/>
    <property type="project" value="TreeGrafter"/>
</dbReference>
<evidence type="ECO:0000313" key="5">
    <source>
        <dbReference type="Proteomes" id="UP000198847"/>
    </source>
</evidence>
<name>A0A1H8S2R5_9FIRM</name>
<evidence type="ECO:0000256" key="1">
    <source>
        <dbReference type="ARBA" id="ARBA00022729"/>
    </source>
</evidence>
<dbReference type="PANTHER" id="PTHR36504">
    <property type="entry name" value="LIPOPOLYSACCHARIDE EXPORT SYSTEM PROTEIN LPTA"/>
    <property type="match status" value="1"/>
</dbReference>
<dbReference type="InterPro" id="IPR005653">
    <property type="entry name" value="OstA-like_N"/>
</dbReference>
<dbReference type="Gene3D" id="2.60.450.10">
    <property type="entry name" value="Lipopolysaccharide (LPS) transport protein A like domain"/>
    <property type="match status" value="2"/>
</dbReference>
<evidence type="ECO:0000256" key="2">
    <source>
        <dbReference type="SAM" id="SignalP"/>
    </source>
</evidence>
<accession>A0A1H8S2R5</accession>
<evidence type="ECO:0000259" key="3">
    <source>
        <dbReference type="Pfam" id="PF03968"/>
    </source>
</evidence>
<dbReference type="GO" id="GO:0009279">
    <property type="term" value="C:cell outer membrane"/>
    <property type="evidence" value="ECO:0007669"/>
    <property type="project" value="TreeGrafter"/>
</dbReference>
<sequence length="249" mass="26388">MKHLTKQVISSMAVLMVLGLSGARIDAAQQQPVEMDADTIEYNSTSGLMQADGGVRFVQGEAVLTGQSAQYNTQTKEGYVTGGVKAVKDTATLTAPEVRSYGDNHLVASGGDVVLTKDDSRLEGDLVDYYTDKDYAVVPNGGVVTMPDGTMKADYLEAFLKENRAVGKGNVHIISEARKLDATSDQAVYYGGQDGKDGKAVLTGNARAVQDGNVLTGSTLTITMDDKAMTASGRPRLVVAPQDTQETKK</sequence>
<gene>
    <name evidence="4" type="ORF">SAMN04490178_104186</name>
</gene>
<keyword evidence="1 2" id="KW-0732">Signal</keyword>
<organism evidence="4 5">
    <name type="scientific">Propionispora vibrioides</name>
    <dbReference type="NCBI Taxonomy" id="112903"/>
    <lineage>
        <taxon>Bacteria</taxon>
        <taxon>Bacillati</taxon>
        <taxon>Bacillota</taxon>
        <taxon>Negativicutes</taxon>
        <taxon>Selenomonadales</taxon>
        <taxon>Sporomusaceae</taxon>
        <taxon>Propionispora</taxon>
    </lineage>
</organism>
<dbReference type="Proteomes" id="UP000198847">
    <property type="component" value="Unassembled WGS sequence"/>
</dbReference>
<dbReference type="GO" id="GO:0015920">
    <property type="term" value="P:lipopolysaccharide transport"/>
    <property type="evidence" value="ECO:0007669"/>
    <property type="project" value="TreeGrafter"/>
</dbReference>
<proteinExistence type="predicted"/>
<evidence type="ECO:0000313" key="4">
    <source>
        <dbReference type="EMBL" id="SEO73269.1"/>
    </source>
</evidence>
<dbReference type="GO" id="GO:0017089">
    <property type="term" value="F:glycolipid transfer activity"/>
    <property type="evidence" value="ECO:0007669"/>
    <property type="project" value="TreeGrafter"/>
</dbReference>
<feature type="domain" description="Organic solvent tolerance-like N-terminal" evidence="3">
    <location>
        <begin position="107"/>
        <end position="226"/>
    </location>
</feature>
<keyword evidence="5" id="KW-1185">Reference proteome</keyword>
<dbReference type="AlphaFoldDB" id="A0A1H8S2R5"/>
<dbReference type="PANTHER" id="PTHR36504:SF1">
    <property type="entry name" value="LIPOPOLYSACCHARIDE EXPORT SYSTEM PROTEIN LPTA"/>
    <property type="match status" value="1"/>
</dbReference>
<dbReference type="InterPro" id="IPR052037">
    <property type="entry name" value="LPS_export_LptA"/>
</dbReference>
<dbReference type="Pfam" id="PF03968">
    <property type="entry name" value="LptD_N"/>
    <property type="match status" value="1"/>
</dbReference>
<reference evidence="4 5" key="1">
    <citation type="submission" date="2016-10" db="EMBL/GenBank/DDBJ databases">
        <authorList>
            <person name="de Groot N.N."/>
        </authorList>
    </citation>
    <scope>NUCLEOTIDE SEQUENCE [LARGE SCALE GENOMIC DNA]</scope>
    <source>
        <strain evidence="4 5">DSM 13305</strain>
    </source>
</reference>
<dbReference type="RefSeq" id="WP_091744584.1">
    <property type="nucleotide sequence ID" value="NZ_FODY01000004.1"/>
</dbReference>
<protein>
    <submittedName>
        <fullName evidence="4">Lipopolysaccharide export system protein LptA</fullName>
    </submittedName>
</protein>
<dbReference type="OrthoDB" id="1678041at2"/>
<feature type="signal peptide" evidence="2">
    <location>
        <begin position="1"/>
        <end position="22"/>
    </location>
</feature>